<dbReference type="Proteomes" id="UP001060085">
    <property type="component" value="Linkage Group LG01"/>
</dbReference>
<organism evidence="1 2">
    <name type="scientific">Catharanthus roseus</name>
    <name type="common">Madagascar periwinkle</name>
    <name type="synonym">Vinca rosea</name>
    <dbReference type="NCBI Taxonomy" id="4058"/>
    <lineage>
        <taxon>Eukaryota</taxon>
        <taxon>Viridiplantae</taxon>
        <taxon>Streptophyta</taxon>
        <taxon>Embryophyta</taxon>
        <taxon>Tracheophyta</taxon>
        <taxon>Spermatophyta</taxon>
        <taxon>Magnoliopsida</taxon>
        <taxon>eudicotyledons</taxon>
        <taxon>Gunneridae</taxon>
        <taxon>Pentapetalae</taxon>
        <taxon>asterids</taxon>
        <taxon>lamiids</taxon>
        <taxon>Gentianales</taxon>
        <taxon>Apocynaceae</taxon>
        <taxon>Rauvolfioideae</taxon>
        <taxon>Vinceae</taxon>
        <taxon>Catharanthinae</taxon>
        <taxon>Catharanthus</taxon>
    </lineage>
</organism>
<dbReference type="EMBL" id="CM044701">
    <property type="protein sequence ID" value="KAI5681216.1"/>
    <property type="molecule type" value="Genomic_DNA"/>
</dbReference>
<proteinExistence type="predicted"/>
<protein>
    <submittedName>
        <fullName evidence="1">Uncharacterized protein</fullName>
    </submittedName>
</protein>
<keyword evidence="2" id="KW-1185">Reference proteome</keyword>
<evidence type="ECO:0000313" key="1">
    <source>
        <dbReference type="EMBL" id="KAI5681216.1"/>
    </source>
</evidence>
<comment type="caution">
    <text evidence="1">The sequence shown here is derived from an EMBL/GenBank/DDBJ whole genome shotgun (WGS) entry which is preliminary data.</text>
</comment>
<name>A0ACC0C8G6_CATRO</name>
<evidence type="ECO:0000313" key="2">
    <source>
        <dbReference type="Proteomes" id="UP001060085"/>
    </source>
</evidence>
<accession>A0ACC0C8G6</accession>
<gene>
    <name evidence="1" type="ORF">M9H77_02443</name>
</gene>
<sequence>MTSFRQTTWHPTAVAFLAAVAFAEELPRYAADVVASICTEKNRESGVCRGAFTTLSSQRWHSQRNWRGVALLRGGTSPSYRGIESRDFLEKKGLAALMLSLFAVLKKQPSNAPIYYSRRISLNQSVPLERRFTFGRLIPSVDWICRAVHVTEEEILERCGLDVLIFIRLFKFGGGERNPVAVSMPHLNSLSGRLGETYVNYPQIDMGCDALTG</sequence>
<reference evidence="2" key="1">
    <citation type="journal article" date="2023" name="Nat. Plants">
        <title>Single-cell RNA sequencing provides a high-resolution roadmap for understanding the multicellular compartmentation of specialized metabolism.</title>
        <authorList>
            <person name="Sun S."/>
            <person name="Shen X."/>
            <person name="Li Y."/>
            <person name="Li Y."/>
            <person name="Wang S."/>
            <person name="Li R."/>
            <person name="Zhang H."/>
            <person name="Shen G."/>
            <person name="Guo B."/>
            <person name="Wei J."/>
            <person name="Xu J."/>
            <person name="St-Pierre B."/>
            <person name="Chen S."/>
            <person name="Sun C."/>
        </authorList>
    </citation>
    <scope>NUCLEOTIDE SEQUENCE [LARGE SCALE GENOMIC DNA]</scope>
</reference>